<evidence type="ECO:0000313" key="2">
    <source>
        <dbReference type="Proteomes" id="UP000688137"/>
    </source>
</evidence>
<gene>
    <name evidence="1" type="ORF">PPRIM_AZ9-3.1.T0170299</name>
</gene>
<accession>A0A8S1K849</accession>
<protein>
    <submittedName>
        <fullName evidence="1">Uncharacterized protein</fullName>
    </submittedName>
</protein>
<dbReference type="Proteomes" id="UP000688137">
    <property type="component" value="Unassembled WGS sequence"/>
</dbReference>
<name>A0A8S1K849_PARPR</name>
<evidence type="ECO:0000313" key="1">
    <source>
        <dbReference type="EMBL" id="CAD8050921.1"/>
    </source>
</evidence>
<dbReference type="EMBL" id="CAJJDM010000012">
    <property type="protein sequence ID" value="CAD8050921.1"/>
    <property type="molecule type" value="Genomic_DNA"/>
</dbReference>
<organism evidence="1 2">
    <name type="scientific">Paramecium primaurelia</name>
    <dbReference type="NCBI Taxonomy" id="5886"/>
    <lineage>
        <taxon>Eukaryota</taxon>
        <taxon>Sar</taxon>
        <taxon>Alveolata</taxon>
        <taxon>Ciliophora</taxon>
        <taxon>Intramacronucleata</taxon>
        <taxon>Oligohymenophorea</taxon>
        <taxon>Peniculida</taxon>
        <taxon>Parameciidae</taxon>
        <taxon>Paramecium</taxon>
    </lineage>
</organism>
<dbReference type="AlphaFoldDB" id="A0A8S1K849"/>
<comment type="caution">
    <text evidence="1">The sequence shown here is derived from an EMBL/GenBank/DDBJ whole genome shotgun (WGS) entry which is preliminary data.</text>
</comment>
<proteinExistence type="predicted"/>
<sequence>MFYSQHPYDQPINYIPQAYPMYYEHYQPYQQHFEPYQVLSNVIPITEPIQSTIIYPKETVIERYPPLQMPKQVQIENPQKEKKKNFFNLDNNPYLFSSVTMRNYQQQLPPQGYQQQSNDTNQILLQTNRLESTQRYQETQNQSIQQKNLSTSESARIFYPPQPIQQQSINNNFDQNLQTTQNYPIQNVQQSKILEQKDYIVQQQNLPINQQIPPPIQTQSLHPQYKTTAQFQPQLSKTLNDQPPRQMNESRSSIIQSTIQYNAPKQRPGLNLDLNLYKSSSQSLSQSKLRRSKIFD</sequence>
<reference evidence="1" key="1">
    <citation type="submission" date="2021-01" db="EMBL/GenBank/DDBJ databases">
        <authorList>
            <consortium name="Genoscope - CEA"/>
            <person name="William W."/>
        </authorList>
    </citation>
    <scope>NUCLEOTIDE SEQUENCE</scope>
</reference>
<keyword evidence="2" id="KW-1185">Reference proteome</keyword>
<dbReference type="OMA" id="MYYEHYQ"/>